<evidence type="ECO:0000256" key="5">
    <source>
        <dbReference type="ARBA" id="ARBA00023002"/>
    </source>
</evidence>
<dbReference type="PANTHER" id="PTHR22981:SF7">
    <property type="entry name" value="3-HYDROXYISOBUTYRATE DEHYDROGENASE, MITOCHONDRIAL"/>
    <property type="match status" value="1"/>
</dbReference>
<dbReference type="InterPro" id="IPR013328">
    <property type="entry name" value="6PGD_dom2"/>
</dbReference>
<proteinExistence type="inferred from homology"/>
<dbReference type="SUPFAM" id="SSF48179">
    <property type="entry name" value="6-phosphogluconate dehydrogenase C-terminal domain-like"/>
    <property type="match status" value="1"/>
</dbReference>
<dbReference type="InterPro" id="IPR036291">
    <property type="entry name" value="NAD(P)-bd_dom_sf"/>
</dbReference>
<evidence type="ECO:0000256" key="8">
    <source>
        <dbReference type="PIRSR" id="PIRSR000103-1"/>
    </source>
</evidence>
<dbReference type="PANTHER" id="PTHR22981">
    <property type="entry name" value="3-HYDROXYISOBUTYRATE DEHYDROGENASE-RELATED"/>
    <property type="match status" value="1"/>
</dbReference>
<comment type="catalytic activity">
    <reaction evidence="7">
        <text>3-hydroxy-2-methylpropanoate + NAD(+) = 2-methyl-3-oxopropanoate + NADH + H(+)</text>
        <dbReference type="Rhea" id="RHEA:17681"/>
        <dbReference type="ChEBI" id="CHEBI:11805"/>
        <dbReference type="ChEBI" id="CHEBI:15378"/>
        <dbReference type="ChEBI" id="CHEBI:57540"/>
        <dbReference type="ChEBI" id="CHEBI:57700"/>
        <dbReference type="ChEBI" id="CHEBI:57945"/>
        <dbReference type="EC" id="1.1.1.31"/>
    </reaction>
</comment>
<dbReference type="SUPFAM" id="SSF51735">
    <property type="entry name" value="NAD(P)-binding Rossmann-fold domains"/>
    <property type="match status" value="1"/>
</dbReference>
<dbReference type="VEuPathDB" id="FungiDB:A1O9_06521"/>
<evidence type="ECO:0000256" key="3">
    <source>
        <dbReference type="ARBA" id="ARBA00012991"/>
    </source>
</evidence>
<evidence type="ECO:0000256" key="2">
    <source>
        <dbReference type="ARBA" id="ARBA00006013"/>
    </source>
</evidence>
<dbReference type="Gene3D" id="1.10.1040.10">
    <property type="entry name" value="N-(1-d-carboxylethyl)-l-norvaline Dehydrogenase, domain 2"/>
    <property type="match status" value="1"/>
</dbReference>
<name>A0A072PSU5_9EURO</name>
<dbReference type="InterPro" id="IPR008927">
    <property type="entry name" value="6-PGluconate_DH-like_C_sf"/>
</dbReference>
<dbReference type="GO" id="GO:0008442">
    <property type="term" value="F:3-hydroxyisobutyrate dehydrogenase activity"/>
    <property type="evidence" value="ECO:0007669"/>
    <property type="project" value="UniProtKB-EC"/>
</dbReference>
<dbReference type="GeneID" id="25281438"/>
<comment type="pathway">
    <text evidence="1">Amino-acid degradation; L-valine degradation.</text>
</comment>
<evidence type="ECO:0000313" key="11">
    <source>
        <dbReference type="EMBL" id="KEF58595.1"/>
    </source>
</evidence>
<gene>
    <name evidence="11" type="ORF">A1O9_06521</name>
</gene>
<feature type="domain" description="6-phosphogluconate dehydrogenase NADP-binding" evidence="9">
    <location>
        <begin position="13"/>
        <end position="177"/>
    </location>
</feature>
<dbReference type="Pfam" id="PF03446">
    <property type="entry name" value="NAD_binding_2"/>
    <property type="match status" value="1"/>
</dbReference>
<dbReference type="GO" id="GO:0005739">
    <property type="term" value="C:mitochondrion"/>
    <property type="evidence" value="ECO:0007669"/>
    <property type="project" value="TreeGrafter"/>
</dbReference>
<dbReference type="GO" id="GO:0006574">
    <property type="term" value="P:L-valine catabolic process"/>
    <property type="evidence" value="ECO:0007669"/>
    <property type="project" value="TreeGrafter"/>
</dbReference>
<dbReference type="Gene3D" id="3.40.50.720">
    <property type="entry name" value="NAD(P)-binding Rossmann-like Domain"/>
    <property type="match status" value="1"/>
</dbReference>
<keyword evidence="4" id="KW-0101">Branched-chain amino acid catabolism</keyword>
<keyword evidence="5" id="KW-0560">Oxidoreductase</keyword>
<dbReference type="PIRSF" id="PIRSF000103">
    <property type="entry name" value="HIBADH"/>
    <property type="match status" value="1"/>
</dbReference>
<dbReference type="InterPro" id="IPR006115">
    <property type="entry name" value="6PGDH_NADP-bd"/>
</dbReference>
<keyword evidence="6" id="KW-0520">NAD</keyword>
<comment type="similarity">
    <text evidence="2">Belongs to the HIBADH-related family. 3-hydroxyisobutyrate dehydrogenase subfamily.</text>
</comment>
<evidence type="ECO:0000259" key="9">
    <source>
        <dbReference type="Pfam" id="PF03446"/>
    </source>
</evidence>
<dbReference type="OrthoDB" id="21615at2759"/>
<evidence type="ECO:0000313" key="12">
    <source>
        <dbReference type="Proteomes" id="UP000027920"/>
    </source>
</evidence>
<dbReference type="AlphaFoldDB" id="A0A072PSU5"/>
<protein>
    <recommendedName>
        <fullName evidence="3">3-hydroxyisobutyrate dehydrogenase</fullName>
        <ecNumber evidence="3">1.1.1.31</ecNumber>
    </recommendedName>
</protein>
<sequence length="330" mass="35267">MSPIGDRLPAATYGFIGIGNMGCPMAWNLRKKIPQESKLIICDIVAENVQRCLAKCEGLGPVEVAANPKEITESCDIVISSLPPKQPIEIVFRHPETGILAAKPGAVPKLFIETSSIDVPSQLSFAKAIEKAKLGELVDCPVSGGIFGAEDATLSSVMGGSEENFRRVKPIMSTMANPEHLFHAGAVGSGLACKIINNYVATVSYVALCEGMNAGVRYGLDPKVLGDLINASSGMSWNSKYMNPVKGVCPGSSAEKDFEGGASFTLAAESTEMAANLMNIVGARSLCTPMLRDIWRRAVTNSHTKGREYRSIYWLFSKDDGEGLGNVFVE</sequence>
<dbReference type="RefSeq" id="XP_013261185.1">
    <property type="nucleotide sequence ID" value="XM_013405731.1"/>
</dbReference>
<keyword evidence="12" id="KW-1185">Reference proteome</keyword>
<evidence type="ECO:0000259" key="10">
    <source>
        <dbReference type="Pfam" id="PF14833"/>
    </source>
</evidence>
<organism evidence="11 12">
    <name type="scientific">Exophiala aquamarina CBS 119918</name>
    <dbReference type="NCBI Taxonomy" id="1182545"/>
    <lineage>
        <taxon>Eukaryota</taxon>
        <taxon>Fungi</taxon>
        <taxon>Dikarya</taxon>
        <taxon>Ascomycota</taxon>
        <taxon>Pezizomycotina</taxon>
        <taxon>Eurotiomycetes</taxon>
        <taxon>Chaetothyriomycetidae</taxon>
        <taxon>Chaetothyriales</taxon>
        <taxon>Herpotrichiellaceae</taxon>
        <taxon>Exophiala</taxon>
    </lineage>
</organism>
<dbReference type="GO" id="GO:0051287">
    <property type="term" value="F:NAD binding"/>
    <property type="evidence" value="ECO:0007669"/>
    <property type="project" value="InterPro"/>
</dbReference>
<feature type="domain" description="3-hydroxyisobutyrate dehydrogenase-like NAD-binding" evidence="10">
    <location>
        <begin position="188"/>
        <end position="302"/>
    </location>
</feature>
<dbReference type="EC" id="1.1.1.31" evidence="3"/>
<evidence type="ECO:0000256" key="6">
    <source>
        <dbReference type="ARBA" id="ARBA00023027"/>
    </source>
</evidence>
<dbReference type="GO" id="GO:0050661">
    <property type="term" value="F:NADP binding"/>
    <property type="evidence" value="ECO:0007669"/>
    <property type="project" value="InterPro"/>
</dbReference>
<dbReference type="Pfam" id="PF14833">
    <property type="entry name" value="NAD_binding_11"/>
    <property type="match status" value="1"/>
</dbReference>
<dbReference type="HOGENOM" id="CLU_035117_6_1_1"/>
<dbReference type="InterPro" id="IPR029154">
    <property type="entry name" value="HIBADH-like_NADP-bd"/>
</dbReference>
<accession>A0A072PSU5</accession>
<dbReference type="EMBL" id="AMGV01000004">
    <property type="protein sequence ID" value="KEF58595.1"/>
    <property type="molecule type" value="Genomic_DNA"/>
</dbReference>
<feature type="active site" evidence="8">
    <location>
        <position position="194"/>
    </location>
</feature>
<evidence type="ECO:0000256" key="4">
    <source>
        <dbReference type="ARBA" id="ARBA00022456"/>
    </source>
</evidence>
<comment type="caution">
    <text evidence="11">The sequence shown here is derived from an EMBL/GenBank/DDBJ whole genome shotgun (WGS) entry which is preliminary data.</text>
</comment>
<reference evidence="11 12" key="1">
    <citation type="submission" date="2013-03" db="EMBL/GenBank/DDBJ databases">
        <title>The Genome Sequence of Exophiala aquamarina CBS 119918.</title>
        <authorList>
            <consortium name="The Broad Institute Genomics Platform"/>
            <person name="Cuomo C."/>
            <person name="de Hoog S."/>
            <person name="Gorbushina A."/>
            <person name="Walker B."/>
            <person name="Young S.K."/>
            <person name="Zeng Q."/>
            <person name="Gargeya S."/>
            <person name="Fitzgerald M."/>
            <person name="Haas B."/>
            <person name="Abouelleil A."/>
            <person name="Allen A.W."/>
            <person name="Alvarado L."/>
            <person name="Arachchi H.M."/>
            <person name="Berlin A.M."/>
            <person name="Chapman S.B."/>
            <person name="Gainer-Dewar J."/>
            <person name="Goldberg J."/>
            <person name="Griggs A."/>
            <person name="Gujja S."/>
            <person name="Hansen M."/>
            <person name="Howarth C."/>
            <person name="Imamovic A."/>
            <person name="Ireland A."/>
            <person name="Larimer J."/>
            <person name="McCowan C."/>
            <person name="Murphy C."/>
            <person name="Pearson M."/>
            <person name="Poon T.W."/>
            <person name="Priest M."/>
            <person name="Roberts A."/>
            <person name="Saif S."/>
            <person name="Shea T."/>
            <person name="Sisk P."/>
            <person name="Sykes S."/>
            <person name="Wortman J."/>
            <person name="Nusbaum C."/>
            <person name="Birren B."/>
        </authorList>
    </citation>
    <scope>NUCLEOTIDE SEQUENCE [LARGE SCALE GENOMIC DNA]</scope>
    <source>
        <strain evidence="11 12">CBS 119918</strain>
    </source>
</reference>
<dbReference type="STRING" id="1182545.A0A072PSU5"/>
<evidence type="ECO:0000256" key="1">
    <source>
        <dbReference type="ARBA" id="ARBA00005109"/>
    </source>
</evidence>
<dbReference type="InterPro" id="IPR015815">
    <property type="entry name" value="HIBADH-related"/>
</dbReference>
<dbReference type="Proteomes" id="UP000027920">
    <property type="component" value="Unassembled WGS sequence"/>
</dbReference>
<evidence type="ECO:0000256" key="7">
    <source>
        <dbReference type="ARBA" id="ARBA00049197"/>
    </source>
</evidence>